<comment type="subcellular location">
    <subcellularLocation>
        <location evidence="1">Membrane</location>
    </subcellularLocation>
</comment>
<name>A0A1N6FF82_9BACT</name>
<dbReference type="AlphaFoldDB" id="A0A1N6FF82"/>
<evidence type="ECO:0000256" key="2">
    <source>
        <dbReference type="ARBA" id="ARBA00022692"/>
    </source>
</evidence>
<dbReference type="PIRSF" id="PIRSF017854">
    <property type="entry name" value="T4SS_TrbD"/>
    <property type="match status" value="1"/>
</dbReference>
<dbReference type="GO" id="GO:0016020">
    <property type="term" value="C:membrane"/>
    <property type="evidence" value="ECO:0007669"/>
    <property type="project" value="UniProtKB-SubCell"/>
</dbReference>
<dbReference type="InterPro" id="IPR007792">
    <property type="entry name" value="T4SS_VirB3/TrbD/AvhB"/>
</dbReference>
<sequence length="96" mass="10891">MRVIPVHQSLHRHTLVLGAERDLVMSSGLLSFLIGIGGFTLPSALVGLGLWIVSVFVLRQMAKADPQMSLVWRRHIRMQDFYEAKGTPWQHNVWKG</sequence>
<dbReference type="NCBIfam" id="NF010395">
    <property type="entry name" value="PRK13823.1"/>
    <property type="match status" value="1"/>
</dbReference>
<dbReference type="STRING" id="1121457.SAMN02745161_1283"/>
<evidence type="ECO:0000256" key="5">
    <source>
        <dbReference type="SAM" id="Phobius"/>
    </source>
</evidence>
<evidence type="ECO:0000256" key="4">
    <source>
        <dbReference type="ARBA" id="ARBA00023136"/>
    </source>
</evidence>
<dbReference type="EMBL" id="FSRG01000004">
    <property type="protein sequence ID" value="SIN93941.1"/>
    <property type="molecule type" value="Genomic_DNA"/>
</dbReference>
<keyword evidence="4 5" id="KW-0472">Membrane</keyword>
<gene>
    <name evidence="6" type="ORF">SAMN02745161_1283</name>
</gene>
<dbReference type="InterPro" id="IPR016704">
    <property type="entry name" value="Conjugal_tfr_TrbD"/>
</dbReference>
<proteinExistence type="predicted"/>
<keyword evidence="7" id="KW-1185">Reference proteome</keyword>
<keyword evidence="3 5" id="KW-1133">Transmembrane helix</keyword>
<dbReference type="Pfam" id="PF05101">
    <property type="entry name" value="VirB3"/>
    <property type="match status" value="1"/>
</dbReference>
<dbReference type="OrthoDB" id="7063374at2"/>
<evidence type="ECO:0000313" key="7">
    <source>
        <dbReference type="Proteomes" id="UP000184694"/>
    </source>
</evidence>
<evidence type="ECO:0000313" key="6">
    <source>
        <dbReference type="EMBL" id="SIN93941.1"/>
    </source>
</evidence>
<dbReference type="Proteomes" id="UP000184694">
    <property type="component" value="Unassembled WGS sequence"/>
</dbReference>
<protein>
    <submittedName>
        <fullName evidence="6">Type IV secretion system protein VirB3</fullName>
    </submittedName>
</protein>
<organism evidence="6 7">
    <name type="scientific">Halodesulfovibrio marinisediminis DSM 17456</name>
    <dbReference type="NCBI Taxonomy" id="1121457"/>
    <lineage>
        <taxon>Bacteria</taxon>
        <taxon>Pseudomonadati</taxon>
        <taxon>Thermodesulfobacteriota</taxon>
        <taxon>Desulfovibrionia</taxon>
        <taxon>Desulfovibrionales</taxon>
        <taxon>Desulfovibrionaceae</taxon>
        <taxon>Halodesulfovibrio</taxon>
    </lineage>
</organism>
<evidence type="ECO:0000256" key="1">
    <source>
        <dbReference type="ARBA" id="ARBA00004370"/>
    </source>
</evidence>
<keyword evidence="2 5" id="KW-0812">Transmembrane</keyword>
<feature type="transmembrane region" description="Helical" evidence="5">
    <location>
        <begin position="32"/>
        <end position="58"/>
    </location>
</feature>
<reference evidence="7" key="1">
    <citation type="submission" date="2016-11" db="EMBL/GenBank/DDBJ databases">
        <authorList>
            <person name="Varghese N."/>
            <person name="Submissions S."/>
        </authorList>
    </citation>
    <scope>NUCLEOTIDE SEQUENCE [LARGE SCALE GENOMIC DNA]</scope>
    <source>
        <strain evidence="7">DSM 17456</strain>
    </source>
</reference>
<accession>A0A1N6FF82</accession>
<evidence type="ECO:0000256" key="3">
    <source>
        <dbReference type="ARBA" id="ARBA00022989"/>
    </source>
</evidence>
<dbReference type="RefSeq" id="WP_084539359.1">
    <property type="nucleotide sequence ID" value="NZ_FSRG01000004.1"/>
</dbReference>